<proteinExistence type="predicted"/>
<dbReference type="STRING" id="693979.Bache_2167"/>
<dbReference type="HOGENOM" id="CLU_3138663_0_0_10"/>
<dbReference type="Proteomes" id="UP000008630">
    <property type="component" value="Chromosome"/>
</dbReference>
<keyword evidence="2" id="KW-1185">Reference proteome</keyword>
<reference evidence="1 2" key="2">
    <citation type="journal article" date="2011" name="Stand. Genomic Sci.">
        <title>Complete genome sequence of Bacteroides helcogenes type strain (P 36-108).</title>
        <authorList>
            <person name="Pati A."/>
            <person name="Gronow S."/>
            <person name="Zeytun A."/>
            <person name="Lapidus A."/>
            <person name="Nolan M."/>
            <person name="Hammon N."/>
            <person name="Deshpande S."/>
            <person name="Cheng J.F."/>
            <person name="Tapia R."/>
            <person name="Han C."/>
            <person name="Goodwin L."/>
            <person name="Pitluck S."/>
            <person name="Liolios K."/>
            <person name="Pagani I."/>
            <person name="Ivanova N."/>
            <person name="Mavromatis K."/>
            <person name="Chen A."/>
            <person name="Palaniappan K."/>
            <person name="Land M."/>
            <person name="Hauser L."/>
            <person name="Chang Y.J."/>
            <person name="Jeffries C.D."/>
            <person name="Detter J.C."/>
            <person name="Brambilla E."/>
            <person name="Rohde M."/>
            <person name="Goker M."/>
            <person name="Woyke T."/>
            <person name="Bristow J."/>
            <person name="Eisen J.A."/>
            <person name="Markowitz V."/>
            <person name="Hugenholtz P."/>
            <person name="Kyrpides N.C."/>
            <person name="Klenk H.P."/>
            <person name="Lucas S."/>
        </authorList>
    </citation>
    <scope>NUCLEOTIDE SEQUENCE [LARGE SCALE GENOMIC DNA]</scope>
    <source>
        <strain evidence="2">ATCC 35417 / DSM 20613 / JCM 6297 / CCUG 15421 / P 36-108</strain>
    </source>
</reference>
<evidence type="ECO:0000313" key="2">
    <source>
        <dbReference type="Proteomes" id="UP000008630"/>
    </source>
</evidence>
<accession>E6SS68</accession>
<name>E6SS68_BACT6</name>
<sequence>MNKSVEHKPISVFQKILEDKKAIRKCIQIKGDVKKIAEERGIKFATPL</sequence>
<evidence type="ECO:0000313" key="1">
    <source>
        <dbReference type="EMBL" id="ADV44136.1"/>
    </source>
</evidence>
<reference key="1">
    <citation type="submission" date="2010-11" db="EMBL/GenBank/DDBJ databases">
        <title>The complete genome of Bacteroides helcogenes P 36-108.</title>
        <authorList>
            <consortium name="US DOE Joint Genome Institute (JGI-PGF)"/>
            <person name="Lucas S."/>
            <person name="Copeland A."/>
            <person name="Lapidus A."/>
            <person name="Bruce D."/>
            <person name="Goodwin L."/>
            <person name="Pitluck S."/>
            <person name="Kyrpides N."/>
            <person name="Mavromatis K."/>
            <person name="Ivanova N."/>
            <person name="Zeytun A."/>
            <person name="Brettin T."/>
            <person name="Detter J.C."/>
            <person name="Tapia R."/>
            <person name="Han C."/>
            <person name="Land M."/>
            <person name="Hauser L."/>
            <person name="Markowitz V."/>
            <person name="Cheng J.-F."/>
            <person name="Hugenholtz P."/>
            <person name="Woyke T."/>
            <person name="Wu D."/>
            <person name="Gronow S."/>
            <person name="Wellnitz S."/>
            <person name="Brambilla E."/>
            <person name="Klenk H.-P."/>
            <person name="Eisen J.A."/>
        </authorList>
    </citation>
    <scope>NUCLEOTIDE SEQUENCE</scope>
    <source>
        <strain>P 36-108</strain>
    </source>
</reference>
<dbReference type="KEGG" id="bhl:Bache_2167"/>
<dbReference type="EMBL" id="CP002352">
    <property type="protein sequence ID" value="ADV44136.1"/>
    <property type="molecule type" value="Genomic_DNA"/>
</dbReference>
<organism evidence="1 2">
    <name type="scientific">Bacteroides helcogenes (strain ATCC 35417 / DSM 20613 / JCM 6297 / CCUG 15421 / P 36-108)</name>
    <dbReference type="NCBI Taxonomy" id="693979"/>
    <lineage>
        <taxon>Bacteria</taxon>
        <taxon>Pseudomonadati</taxon>
        <taxon>Bacteroidota</taxon>
        <taxon>Bacteroidia</taxon>
        <taxon>Bacteroidales</taxon>
        <taxon>Bacteroidaceae</taxon>
        <taxon>Bacteroides</taxon>
    </lineage>
</organism>
<dbReference type="eggNOG" id="ENOG5030RIP">
    <property type="taxonomic scope" value="Bacteria"/>
</dbReference>
<gene>
    <name evidence="1" type="ordered locus">Bache_2167</name>
</gene>
<protein>
    <submittedName>
        <fullName evidence="1">Uncharacterized protein</fullName>
    </submittedName>
</protein>
<dbReference type="AlphaFoldDB" id="E6SS68"/>